<dbReference type="AlphaFoldDB" id="A0A1M4EC32"/>
<dbReference type="SUPFAM" id="SSF51905">
    <property type="entry name" value="FAD/NAD(P)-binding domain"/>
    <property type="match status" value="1"/>
</dbReference>
<accession>A0A1M4EC32</accession>
<gene>
    <name evidence="2" type="ORF">BN4615_P5774</name>
</gene>
<organism evidence="2">
    <name type="scientific">Nonomuraea gerenzanensis</name>
    <dbReference type="NCBI Taxonomy" id="93944"/>
    <lineage>
        <taxon>Bacteria</taxon>
        <taxon>Bacillati</taxon>
        <taxon>Actinomycetota</taxon>
        <taxon>Actinomycetes</taxon>
        <taxon>Streptosporangiales</taxon>
        <taxon>Streptosporangiaceae</taxon>
        <taxon>Nonomuraea</taxon>
    </lineage>
</organism>
<dbReference type="Pfam" id="PF01494">
    <property type="entry name" value="FAD_binding_3"/>
    <property type="match status" value="1"/>
</dbReference>
<dbReference type="InterPro" id="IPR051704">
    <property type="entry name" value="FAD_aromatic-hydroxylase"/>
</dbReference>
<dbReference type="PANTHER" id="PTHR46865:SF8">
    <property type="entry name" value="POSSIBLE OXIDOREDUCTASE"/>
    <property type="match status" value="1"/>
</dbReference>
<dbReference type="Gene3D" id="3.50.50.60">
    <property type="entry name" value="FAD/NAD(P)-binding domain"/>
    <property type="match status" value="1"/>
</dbReference>
<dbReference type="RefSeq" id="WP_225275577.1">
    <property type="nucleotide sequence ID" value="NZ_CP084058.1"/>
</dbReference>
<dbReference type="GO" id="GO:0071949">
    <property type="term" value="F:FAD binding"/>
    <property type="evidence" value="ECO:0007669"/>
    <property type="project" value="InterPro"/>
</dbReference>
<dbReference type="InterPro" id="IPR036188">
    <property type="entry name" value="FAD/NAD-bd_sf"/>
</dbReference>
<dbReference type="GO" id="GO:0004497">
    <property type="term" value="F:monooxygenase activity"/>
    <property type="evidence" value="ECO:0007669"/>
    <property type="project" value="UniProtKB-KW"/>
</dbReference>
<sequence>MRAIIIGAGIAGLAAALRLHQAGWDTLVIERAPARRGGGYGVTFGGIGYDGAERMGVLAELKRRAFVTRELVYRKPGGERRFALSGETIAATMGRKAFNILRGDIEAVLYEAAADHTTIRFATTITAVDQDADAVRVTLSDGTTEHADLLIGADGLHSATRALVFGPEEDYRLDLGHKVAVYMLKQRPQGLPPETTGSISAGGRTFALMSVGDGRTAAFFGYRTDGGRADTPLEELRDVYGDMGWLVPQALEGLKTADSVYFDTISQMVVDRWSKGRVVLLGDAAWCVTLFAGYGSSLAVGGADRLGAALERHGEDVLAALAEWEAGLRPEAEKKQQLGRRVKGVYAPRNPLVLELTQLPLRLSSWGPVRRLVERKFQLAG</sequence>
<keyword evidence="2" id="KW-0503">Monooxygenase</keyword>
<protein>
    <submittedName>
        <fullName evidence="2">Monooxygenase, FAD-binding</fullName>
    </submittedName>
</protein>
<keyword evidence="2" id="KW-0560">Oxidoreductase</keyword>
<dbReference type="PANTHER" id="PTHR46865">
    <property type="entry name" value="OXIDOREDUCTASE-RELATED"/>
    <property type="match status" value="1"/>
</dbReference>
<feature type="domain" description="FAD-binding" evidence="1">
    <location>
        <begin position="3"/>
        <end position="310"/>
    </location>
</feature>
<reference evidence="2" key="1">
    <citation type="submission" date="2016-04" db="EMBL/GenBank/DDBJ databases">
        <authorList>
            <person name="Evans L.H."/>
            <person name="Alamgir A."/>
            <person name="Owens N."/>
            <person name="Weber N.D."/>
            <person name="Virtaneva K."/>
            <person name="Barbian K."/>
            <person name="Babar A."/>
            <person name="Rosenke K."/>
        </authorList>
    </citation>
    <scope>NUCLEOTIDE SEQUENCE</scope>
    <source>
        <strain evidence="2">Nono1</strain>
    </source>
</reference>
<proteinExistence type="predicted"/>
<name>A0A1M4EC32_9ACTN</name>
<dbReference type="PRINTS" id="PR00420">
    <property type="entry name" value="RNGMNOXGNASE"/>
</dbReference>
<dbReference type="EMBL" id="LT559118">
    <property type="protein sequence ID" value="SBO96258.1"/>
    <property type="molecule type" value="Genomic_DNA"/>
</dbReference>
<evidence type="ECO:0000313" key="2">
    <source>
        <dbReference type="EMBL" id="SBO96258.1"/>
    </source>
</evidence>
<dbReference type="Gene3D" id="3.30.9.10">
    <property type="entry name" value="D-Amino Acid Oxidase, subunit A, domain 2"/>
    <property type="match status" value="1"/>
</dbReference>
<dbReference type="InterPro" id="IPR002938">
    <property type="entry name" value="FAD-bd"/>
</dbReference>
<evidence type="ECO:0000259" key="1">
    <source>
        <dbReference type="Pfam" id="PF01494"/>
    </source>
</evidence>